<evidence type="ECO:0000313" key="3">
    <source>
        <dbReference type="Proteomes" id="UP001465153"/>
    </source>
</evidence>
<proteinExistence type="predicted"/>
<dbReference type="Pfam" id="PF21419">
    <property type="entry name" value="RoxA-like_Cyt-c"/>
    <property type="match status" value="1"/>
</dbReference>
<dbReference type="InterPro" id="IPR036909">
    <property type="entry name" value="Cyt_c-like_dom_sf"/>
</dbReference>
<dbReference type="PANTHER" id="PTHR30600">
    <property type="entry name" value="CYTOCHROME C PEROXIDASE-RELATED"/>
    <property type="match status" value="1"/>
</dbReference>
<dbReference type="RefSeq" id="WP_353301518.1">
    <property type="nucleotide sequence ID" value="NZ_BAABWN010000001.1"/>
</dbReference>
<dbReference type="PANTHER" id="PTHR30600:SF9">
    <property type="entry name" value="BLR7738 PROTEIN"/>
    <property type="match status" value="1"/>
</dbReference>
<evidence type="ECO:0000256" key="1">
    <source>
        <dbReference type="SAM" id="Phobius"/>
    </source>
</evidence>
<keyword evidence="1" id="KW-0812">Transmembrane</keyword>
<keyword evidence="1" id="KW-1133">Transmembrane helix</keyword>
<accession>A0ABQ0A4Z5</accession>
<dbReference type="InterPro" id="IPR051395">
    <property type="entry name" value="Cytochrome_c_Peroxidase/MauG"/>
</dbReference>
<name>A0ABQ0A4Z5_9GAMM</name>
<dbReference type="Proteomes" id="UP001465153">
    <property type="component" value="Unassembled WGS sequence"/>
</dbReference>
<dbReference type="NCBIfam" id="NF040606">
    <property type="entry name" value="CytoC_perox"/>
    <property type="match status" value="1"/>
</dbReference>
<keyword evidence="3" id="KW-1185">Reference proteome</keyword>
<feature type="transmembrane region" description="Helical" evidence="1">
    <location>
        <begin position="21"/>
        <end position="42"/>
    </location>
</feature>
<dbReference type="Gene3D" id="1.10.760.10">
    <property type="entry name" value="Cytochrome c-like domain"/>
    <property type="match status" value="1"/>
</dbReference>
<sequence>MNTDVMPQSRIKRVAKSKWSWLFTLVIIVVSLYVVMKVSSAITKLEYSLTPPKLPAYQQTSATKYLNDSGWGENSRWFYHASQGTATLPIPYDWLIALEAPKSNPWWIFFGSEDLFIASDLPKLGFIKQDESTYNPNALPIGLAQTPSIYFPGLNRKSNAVGFTCAACHTGQIIHDDVRYIVDGGPATTDLGLLTKSLGAALGQTALSSQFSILDGRFERFAKRVLGSNYNVLTRNQLKDDLTNTLKHLVTSVDVINVTEGFTRLDALNRIGNQVFDTAMDRPENYAPIDAPVNYPHIWTTSWFDWVQYDGSIMQPLVRNAGEALGVEAFVDTTGPDQQRFASSINYHNLVRMEKWLAGDQPQANQEINGLRAPKWPSDFPEIDTDAAKKGQELYQDLCQGCHLPAMNTTAFWQDDYWQKIQYVENGEIKETEDAYLTLNIIPLTHIGTDPAQAEVLPNRTVDTTGLNLNTEVCTPLPDEDGTVALRYVEMKDSATANYGLSLGAFVQRTNLQWFAQNFVPDSQISTMEGGRPNCLQVGLGYKARPLNGVWATAPFLHNGSIATIYDLLSTQSERPTFIELGNQEFDVVNLGIVQPAKINTLNSKYSNTYYKVTPDYADGRFVLDTREPGNHNTGHLFDDEKVTGKIGPKLNHDDKMAIIEYLKTL</sequence>
<protein>
    <submittedName>
        <fullName evidence="2">Cytochrome c</fullName>
    </submittedName>
</protein>
<keyword evidence="1" id="KW-0472">Membrane</keyword>
<comment type="caution">
    <text evidence="2">The sequence shown here is derived from an EMBL/GenBank/DDBJ whole genome shotgun (WGS) entry which is preliminary data.</text>
</comment>
<evidence type="ECO:0000313" key="2">
    <source>
        <dbReference type="EMBL" id="GAA6166635.1"/>
    </source>
</evidence>
<organism evidence="2 3">
    <name type="scientific">Sessilibacter corallicola</name>
    <dbReference type="NCBI Taxonomy" id="2904075"/>
    <lineage>
        <taxon>Bacteria</taxon>
        <taxon>Pseudomonadati</taxon>
        <taxon>Pseudomonadota</taxon>
        <taxon>Gammaproteobacteria</taxon>
        <taxon>Cellvibrionales</taxon>
        <taxon>Cellvibrionaceae</taxon>
        <taxon>Sessilibacter</taxon>
    </lineage>
</organism>
<dbReference type="SUPFAM" id="SSF46626">
    <property type="entry name" value="Cytochrome c"/>
    <property type="match status" value="1"/>
</dbReference>
<reference evidence="2 3" key="1">
    <citation type="submission" date="2024-04" db="EMBL/GenBank/DDBJ databases">
        <title>Draft genome sequence of Sessilibacter corallicola NBRC 116591.</title>
        <authorList>
            <person name="Miyakawa T."/>
            <person name="Kusuya Y."/>
            <person name="Miura T."/>
        </authorList>
    </citation>
    <scope>NUCLEOTIDE SEQUENCE [LARGE SCALE GENOMIC DNA]</scope>
    <source>
        <strain evidence="2 3">KU-00831-HH</strain>
    </source>
</reference>
<gene>
    <name evidence="2" type="ORF">NBRC116591_04450</name>
</gene>
<dbReference type="EMBL" id="BAABWN010000001">
    <property type="protein sequence ID" value="GAA6166635.1"/>
    <property type="molecule type" value="Genomic_DNA"/>
</dbReference>
<dbReference type="InterPro" id="IPR047758">
    <property type="entry name" value="CytoC_perox"/>
</dbReference>